<keyword evidence="2" id="KW-0614">Plasmid</keyword>
<dbReference type="EMBL" id="AB255435">
    <property type="protein sequence ID" value="BAF33911.1"/>
    <property type="molecule type" value="Genomic_DNA"/>
</dbReference>
<reference evidence="2" key="1">
    <citation type="submission" date="2006-03" db="EMBL/GenBank/DDBJ databases">
        <title>pO86A1 is a Tn5-insert derivative of adherence plasmid pO86A in strain DIJ1.</title>
        <authorList>
            <person name="Yamamoto T."/>
        </authorList>
    </citation>
    <scope>NUCLEOTIDE SEQUENCE</scope>
    <source>
        <strain evidence="2">DIJ1</strain>
        <plasmid evidence="2">pO86A1</plasmid>
    </source>
</reference>
<evidence type="ECO:0000256" key="1">
    <source>
        <dbReference type="SAM" id="MobiDB-lite"/>
    </source>
</evidence>
<protein>
    <submittedName>
        <fullName evidence="2">Uncharacterized protein</fullName>
    </submittedName>
</protein>
<sequence>MRNVLYFFAAISIGITCNNSAELPVLSYQSLALKHTYEVYFGYDRTLRKYCRFRQKLPVKTDFKKNSARRRPVTGRSPRTGEEAQCICSYREQVRPEALS</sequence>
<name>Q08JM6_ECOLX</name>
<gene>
    <name evidence="2" type="primary">orf42</name>
</gene>
<geneLocation type="plasmid" evidence="2">
    <name>pO86A1</name>
</geneLocation>
<evidence type="ECO:0000313" key="2">
    <source>
        <dbReference type="EMBL" id="BAF33911.1"/>
    </source>
</evidence>
<proteinExistence type="predicted"/>
<feature type="region of interest" description="Disordered" evidence="1">
    <location>
        <begin position="64"/>
        <end position="83"/>
    </location>
</feature>
<organism evidence="2">
    <name type="scientific">Escherichia coli</name>
    <dbReference type="NCBI Taxonomy" id="562"/>
    <lineage>
        <taxon>Bacteria</taxon>
        <taxon>Pseudomonadati</taxon>
        <taxon>Pseudomonadota</taxon>
        <taxon>Gammaproteobacteria</taxon>
        <taxon>Enterobacterales</taxon>
        <taxon>Enterobacteriaceae</taxon>
        <taxon>Escherichia</taxon>
    </lineage>
</organism>
<dbReference type="AlphaFoldDB" id="Q08JM6"/>
<accession>Q08JM6</accession>